<keyword evidence="3 5" id="KW-0456">Lyase</keyword>
<evidence type="ECO:0000256" key="2">
    <source>
        <dbReference type="ARBA" id="ARBA00022898"/>
    </source>
</evidence>
<dbReference type="GeneID" id="37878918"/>
<dbReference type="GO" id="GO:0006565">
    <property type="term" value="P:L-serine catabolic process"/>
    <property type="evidence" value="ECO:0007669"/>
    <property type="project" value="TreeGrafter"/>
</dbReference>
<proteinExistence type="predicted"/>
<dbReference type="AlphaFoldDB" id="A0A343TM59"/>
<dbReference type="OrthoDB" id="341080at2157"/>
<accession>A0A343TM59</accession>
<feature type="domain" description="Tryptophan synthase beta chain-like PALP" evidence="4">
    <location>
        <begin position="75"/>
        <end position="378"/>
    </location>
</feature>
<dbReference type="PANTHER" id="PTHR48078:SF6">
    <property type="entry name" value="L-THREONINE DEHYDRATASE CATABOLIC TDCB"/>
    <property type="match status" value="1"/>
</dbReference>
<name>A0A343TM59_9EURY</name>
<evidence type="ECO:0000313" key="6">
    <source>
        <dbReference type="Proteomes" id="UP000263012"/>
    </source>
</evidence>
<reference evidence="6" key="1">
    <citation type="submission" date="2017-11" db="EMBL/GenBank/DDBJ databases">
        <title>Phenotypic and genomic properties of facultatively anaerobic sulfur-reducing natronoarchaea from hypersaline soda lakes.</title>
        <authorList>
            <person name="Sorokin D.Y."/>
            <person name="Kublanov I.V."/>
            <person name="Roman P."/>
            <person name="Sinninghe Damste J.S."/>
            <person name="Golyshin P.N."/>
            <person name="Rojo D."/>
            <person name="Ciordia S."/>
            <person name="Mena M.D.C."/>
            <person name="Ferrer M."/>
            <person name="Messina E."/>
            <person name="Smedile F."/>
            <person name="La Spada G."/>
            <person name="La Cono V."/>
            <person name="Yakimov M.M."/>
        </authorList>
    </citation>
    <scope>NUCLEOTIDE SEQUENCE [LARGE SCALE GENOMIC DNA]</scope>
    <source>
        <strain evidence="6">AArc-Sl</strain>
    </source>
</reference>
<dbReference type="PANTHER" id="PTHR48078">
    <property type="entry name" value="THREONINE DEHYDRATASE, MITOCHONDRIAL-RELATED"/>
    <property type="match status" value="1"/>
</dbReference>
<evidence type="ECO:0000256" key="1">
    <source>
        <dbReference type="ARBA" id="ARBA00001933"/>
    </source>
</evidence>
<dbReference type="Pfam" id="PF00291">
    <property type="entry name" value="PALP"/>
    <property type="match status" value="1"/>
</dbReference>
<dbReference type="InterPro" id="IPR036052">
    <property type="entry name" value="TrpB-like_PALP_sf"/>
</dbReference>
<dbReference type="GO" id="GO:0004795">
    <property type="term" value="F:threonine synthase activity"/>
    <property type="evidence" value="ECO:0007669"/>
    <property type="project" value="UniProtKB-EC"/>
</dbReference>
<keyword evidence="6" id="KW-1185">Reference proteome</keyword>
<dbReference type="GO" id="GO:0009097">
    <property type="term" value="P:isoleucine biosynthetic process"/>
    <property type="evidence" value="ECO:0007669"/>
    <property type="project" value="TreeGrafter"/>
</dbReference>
<evidence type="ECO:0000313" key="5">
    <source>
        <dbReference type="EMBL" id="AUX10181.1"/>
    </source>
</evidence>
<organism evidence="5 6">
    <name type="scientific">Halalkaliarchaeum desulfuricum</name>
    <dbReference type="NCBI Taxonomy" id="2055893"/>
    <lineage>
        <taxon>Archaea</taxon>
        <taxon>Methanobacteriati</taxon>
        <taxon>Methanobacteriota</taxon>
        <taxon>Stenosarchaea group</taxon>
        <taxon>Halobacteria</taxon>
        <taxon>Halobacteriales</taxon>
        <taxon>Haloferacaceae</taxon>
        <taxon>Halalkaliarchaeum</taxon>
    </lineage>
</organism>
<dbReference type="EC" id="4.2.3.1" evidence="5"/>
<gene>
    <name evidence="5" type="primary">thrC6</name>
    <name evidence="5" type="ORF">AArcSl_2561</name>
</gene>
<evidence type="ECO:0000256" key="3">
    <source>
        <dbReference type="ARBA" id="ARBA00023239"/>
    </source>
</evidence>
<dbReference type="EMBL" id="CP025066">
    <property type="protein sequence ID" value="AUX10181.1"/>
    <property type="molecule type" value="Genomic_DNA"/>
</dbReference>
<dbReference type="InterPro" id="IPR001926">
    <property type="entry name" value="TrpB-like_PALP"/>
</dbReference>
<dbReference type="Proteomes" id="UP000263012">
    <property type="component" value="Chromosome"/>
</dbReference>
<dbReference type="KEGG" id="hdf:AArcSl_2561"/>
<sequence>METTKAFSGLECTDCGADHDADVAGRCPDCNGVLDPAYDLSAVDSRTDLVEHYPDADGMWAFGAVLPFSGRNRVSAVEGGTPLVAADRLADELDVASVEIKDESRNPTGTVLDRGMSLAVTAAAGHATQRDIEPLALAAAGNAAQSAAAYAGRADLRLHAFVPSRCAFANKAMVNVHGGEMQVVGGRYDDAREAIDERLATDYYSLQEFATPYRHEAAKTVALELLADRGWSAPDAVFVPTGTGELLVGVVRGFELAADLDVIDRIPEVIAVQPSGCAPIAAAHERGLAVPEPWEVPDTIVGELEIPAPEGGPPALEALDRIGGRAVTVDDEEILESAVTINQTTVVEMGPGGGAAAAGAWKLASQFDDDADIALLNTESGGKTPDVLRSHLMSKGI</sequence>
<dbReference type="InterPro" id="IPR050147">
    <property type="entry name" value="Ser/Thr_Dehydratase"/>
</dbReference>
<keyword evidence="2" id="KW-0663">Pyridoxal phosphate</keyword>
<dbReference type="RefSeq" id="WP_119820009.1">
    <property type="nucleotide sequence ID" value="NZ_CP025066.1"/>
</dbReference>
<dbReference type="GO" id="GO:0003941">
    <property type="term" value="F:L-serine ammonia-lyase activity"/>
    <property type="evidence" value="ECO:0007669"/>
    <property type="project" value="TreeGrafter"/>
</dbReference>
<protein>
    <submittedName>
        <fullName evidence="5">Threonine synthase</fullName>
        <ecNumber evidence="5">4.2.3.1</ecNumber>
    </submittedName>
</protein>
<dbReference type="SUPFAM" id="SSF53686">
    <property type="entry name" value="Tryptophan synthase beta subunit-like PLP-dependent enzymes"/>
    <property type="match status" value="1"/>
</dbReference>
<evidence type="ECO:0000259" key="4">
    <source>
        <dbReference type="Pfam" id="PF00291"/>
    </source>
</evidence>
<dbReference type="GO" id="GO:0004794">
    <property type="term" value="F:threonine deaminase activity"/>
    <property type="evidence" value="ECO:0007669"/>
    <property type="project" value="TreeGrafter"/>
</dbReference>
<dbReference type="Gene3D" id="3.40.50.1100">
    <property type="match status" value="2"/>
</dbReference>
<comment type="cofactor">
    <cofactor evidence="1">
        <name>pyridoxal 5'-phosphate</name>
        <dbReference type="ChEBI" id="CHEBI:597326"/>
    </cofactor>
</comment>
<dbReference type="GO" id="GO:0006567">
    <property type="term" value="P:L-threonine catabolic process"/>
    <property type="evidence" value="ECO:0007669"/>
    <property type="project" value="TreeGrafter"/>
</dbReference>